<dbReference type="InParanoid" id="A0A1X7UAP5"/>
<evidence type="ECO:0000313" key="3">
    <source>
        <dbReference type="EnsemblMetazoa" id="Aqu2.1.25028_001"/>
    </source>
</evidence>
<reference evidence="3" key="1">
    <citation type="submission" date="2017-05" db="UniProtKB">
        <authorList>
            <consortium name="EnsemblMetazoa"/>
        </authorList>
    </citation>
    <scope>IDENTIFICATION</scope>
</reference>
<dbReference type="InterPro" id="IPR058741">
    <property type="entry name" value="MurL_C"/>
</dbReference>
<evidence type="ECO:0008006" key="4">
    <source>
        <dbReference type="Google" id="ProtNLM"/>
    </source>
</evidence>
<dbReference type="STRING" id="400682.A0A1X7UAP5"/>
<evidence type="ECO:0000259" key="2">
    <source>
        <dbReference type="Pfam" id="PF26299"/>
    </source>
</evidence>
<sequence length="337" mass="37867">MPKSLAFCGGGKDSLVSMKLLEEIEESYSSLGYSHSLYGQASHQHQLIDDLVKHCSTKSHHHLTVLDEFLSSPIPESIPNTDVKSVKSSETFSALFEALPIALKYGYTQLILGHERCSDKGNLLWSVNDEYINHKWVKTIEAQSILNSYIKQNLISNISYFSFLMPIHDTLIFQSLTRYIGAVPFTHSCNLRKPWCLRCPKCCYVWLGYSAYLPQATVHATFGEKNLLDVEENQTFFIELLGLADQTPFESVGEVDEVQLAFALCRSKGIKGKAMSVFEDKVAVDVFDTQKMNIIDKYTKVYGDNAGIPQPLGDQVLTKLKEFSVESHRAITKAFTA</sequence>
<dbReference type="Pfam" id="PF26298">
    <property type="entry name" value="MurL_epimerase_C"/>
    <property type="match status" value="1"/>
</dbReference>
<protein>
    <recommendedName>
        <fullName evidence="4">7-cyano-7-deazaguanine synthase</fullName>
    </recommendedName>
</protein>
<dbReference type="Pfam" id="PF26299">
    <property type="entry name" value="MurL_N"/>
    <property type="match status" value="1"/>
</dbReference>
<dbReference type="EnsemblMetazoa" id="Aqu2.1.25028_001">
    <property type="protein sequence ID" value="Aqu2.1.25028_001"/>
    <property type="gene ID" value="Aqu2.1.25028"/>
</dbReference>
<feature type="domain" description="MurL C-terminal" evidence="1">
    <location>
        <begin position="192"/>
        <end position="269"/>
    </location>
</feature>
<feature type="domain" description="MurL N-terminal" evidence="2">
    <location>
        <begin position="101"/>
        <end position="163"/>
    </location>
</feature>
<accession>A0A1X7UAP5</accession>
<dbReference type="AlphaFoldDB" id="A0A1X7UAP5"/>
<organism evidence="3">
    <name type="scientific">Amphimedon queenslandica</name>
    <name type="common">Sponge</name>
    <dbReference type="NCBI Taxonomy" id="400682"/>
    <lineage>
        <taxon>Eukaryota</taxon>
        <taxon>Metazoa</taxon>
        <taxon>Porifera</taxon>
        <taxon>Demospongiae</taxon>
        <taxon>Heteroscleromorpha</taxon>
        <taxon>Haplosclerida</taxon>
        <taxon>Niphatidae</taxon>
        <taxon>Amphimedon</taxon>
    </lineage>
</organism>
<dbReference type="eggNOG" id="ENOG502S7X7">
    <property type="taxonomic scope" value="Eukaryota"/>
</dbReference>
<evidence type="ECO:0000259" key="1">
    <source>
        <dbReference type="Pfam" id="PF26298"/>
    </source>
</evidence>
<name>A0A1X7UAP5_AMPQE</name>
<proteinExistence type="predicted"/>
<dbReference type="InterPro" id="IPR058740">
    <property type="entry name" value="MurL_N"/>
</dbReference>